<organism evidence="3 4">
    <name type="scientific">Coccomyxa viridis</name>
    <dbReference type="NCBI Taxonomy" id="1274662"/>
    <lineage>
        <taxon>Eukaryota</taxon>
        <taxon>Viridiplantae</taxon>
        <taxon>Chlorophyta</taxon>
        <taxon>core chlorophytes</taxon>
        <taxon>Trebouxiophyceae</taxon>
        <taxon>Trebouxiophyceae incertae sedis</taxon>
        <taxon>Coccomyxaceae</taxon>
        <taxon>Coccomyxa</taxon>
    </lineage>
</organism>
<evidence type="ECO:0000313" key="4">
    <source>
        <dbReference type="Proteomes" id="UP001314263"/>
    </source>
</evidence>
<comment type="caution">
    <text evidence="3">The sequence shown here is derived from an EMBL/GenBank/DDBJ whole genome shotgun (WGS) entry which is preliminary data.</text>
</comment>
<dbReference type="Gene3D" id="1.10.287.1490">
    <property type="match status" value="2"/>
</dbReference>
<evidence type="ECO:0000256" key="2">
    <source>
        <dbReference type="SAM" id="MobiDB-lite"/>
    </source>
</evidence>
<evidence type="ECO:0000313" key="3">
    <source>
        <dbReference type="EMBL" id="CAK0786523.1"/>
    </source>
</evidence>
<gene>
    <name evidence="3" type="ORF">CVIRNUC_009736</name>
</gene>
<feature type="region of interest" description="Disordered" evidence="2">
    <location>
        <begin position="906"/>
        <end position="1063"/>
    </location>
</feature>
<reference evidence="3 4" key="1">
    <citation type="submission" date="2023-10" db="EMBL/GenBank/DDBJ databases">
        <authorList>
            <person name="Maclean D."/>
            <person name="Macfadyen A."/>
        </authorList>
    </citation>
    <scope>NUCLEOTIDE SEQUENCE [LARGE SCALE GENOMIC DNA]</scope>
</reference>
<protein>
    <submittedName>
        <fullName evidence="3">Uncharacterized protein</fullName>
    </submittedName>
</protein>
<accession>A0AAV1IKS3</accession>
<feature type="compositionally biased region" description="Polar residues" evidence="2">
    <location>
        <begin position="916"/>
        <end position="930"/>
    </location>
</feature>
<dbReference type="Proteomes" id="UP001314263">
    <property type="component" value="Unassembled WGS sequence"/>
</dbReference>
<keyword evidence="4" id="KW-1185">Reference proteome</keyword>
<feature type="compositionally biased region" description="Polar residues" evidence="2">
    <location>
        <begin position="1008"/>
        <end position="1017"/>
    </location>
</feature>
<keyword evidence="1" id="KW-0175">Coiled coil</keyword>
<feature type="coiled-coil region" evidence="1">
    <location>
        <begin position="301"/>
        <end position="387"/>
    </location>
</feature>
<feature type="region of interest" description="Disordered" evidence="2">
    <location>
        <begin position="1"/>
        <end position="37"/>
    </location>
</feature>
<proteinExistence type="predicted"/>
<feature type="coiled-coil region" evidence="1">
    <location>
        <begin position="596"/>
        <end position="799"/>
    </location>
</feature>
<name>A0AAV1IKS3_9CHLO</name>
<dbReference type="AlphaFoldDB" id="A0AAV1IKS3"/>
<feature type="coiled-coil region" evidence="1">
    <location>
        <begin position="71"/>
        <end position="180"/>
    </location>
</feature>
<sequence>MDDTEAGTEDQPNGSLSAACLIMRPASSSSSTRPEQALLAQMETWAVSVERRSTELTKTNRVLRAASEKSKKETDHLRAKAERQAELLETAERARVEAEEDHARMEAKFALSDKGAALLHAARLKLELEACRDKLAQLESHVRRKDLKAELDNPDHLAAIESLVMEGSELRLEMQNMQQEHSSTLAATRAAADVRAAAQDRLISSLQSELSSRQLLLNAADERATDHNKHMAALQHRLDESTNAVQQSERLHEEIDRARQAWAHEREALHQGLEAARGACSVHMQRLLSCDESSQLQAEQIQQLRLDLQHEQDAKASVEHELQLSTEQTAGLRHEVQELHVRVEQQERALGGAQQSARTAQEQLSALREENIALSLQKAEVDQLQNLHAEHAHIFRDQSSMQAQQIMGLTEQLRLAQQDCSSSHQHLHAKGTELQQLQARHADLQQAHQLLQQQLSGAHDKLAALEADQAMLQQDVLQLSSENTTLHMDLEERESAVQQLSEQLAALQHDAQEVRRESQRQIKNLTSENKELLSRAEAMSCELASAKEELEALKARVDQQDQENDQLQELHGARSDALGKHMDLVRVEKASLAAELAETRAMSSSLQAEIDCLQERCLAAEANADAISKASDEVRTALEADMERLRAQLDDATIRTQQMGALEEQVAMLQEQCERLQGDKTSAEIEMQARIGKLSATHKVALRKLNVRLDGAAESIARLEGQVRSGRGELADLEARARALHRDLQVAQSEADSLRMDLAEAQTTEAALRSTLSDAEGQVAAHEQELDACQKRLAAREGEVRDVKELLQASLQPRMVTEPVPKLISLESAAAELGATADAQVLRKQAPFQIPRQARGGPCASIARDPTLSTWQAEQARAAVSAGEAHQSAAADPRQQGSTAFFEEAPTTPAAEVRSMSPQKKNTARESASSAAGFKALQRHQPPFLSIRTDRENMGSPHECMTPGSQGQPKSGLHLDGRRWSLRSAPSTPLSPTNASMGPTRRLPQRPESGTQAQGASSLAVRSAASKHPALQKQVVSVLGSPKAKASPKSPHFRRHGALMTCR</sequence>
<feature type="coiled-coil region" evidence="1">
    <location>
        <begin position="427"/>
        <end position="570"/>
    </location>
</feature>
<dbReference type="EMBL" id="CAUYUE010000014">
    <property type="protein sequence ID" value="CAK0786523.1"/>
    <property type="molecule type" value="Genomic_DNA"/>
</dbReference>
<evidence type="ECO:0000256" key="1">
    <source>
        <dbReference type="SAM" id="Coils"/>
    </source>
</evidence>
<feature type="compositionally biased region" description="Polar residues" evidence="2">
    <location>
        <begin position="984"/>
        <end position="997"/>
    </location>
</feature>